<gene>
    <name evidence="2" type="ORF">DB32_008280</name>
</gene>
<reference evidence="2 3" key="1">
    <citation type="submission" date="2015-03" db="EMBL/GenBank/DDBJ databases">
        <title>Genome assembly of Sandaracinus amylolyticus DSM 53668.</title>
        <authorList>
            <person name="Sharma G."/>
            <person name="Subramanian S."/>
        </authorList>
    </citation>
    <scope>NUCLEOTIDE SEQUENCE [LARGE SCALE GENOMIC DNA]</scope>
    <source>
        <strain evidence="2 3">DSM 53668</strain>
    </source>
</reference>
<dbReference type="AlphaFoldDB" id="A0A0F6W9V0"/>
<name>A0A0F6W9V0_9BACT</name>
<keyword evidence="3" id="KW-1185">Reference proteome</keyword>
<dbReference type="EMBL" id="CP011125">
    <property type="protein sequence ID" value="AKF11131.1"/>
    <property type="molecule type" value="Genomic_DNA"/>
</dbReference>
<dbReference type="KEGG" id="samy:DB32_008280"/>
<protein>
    <submittedName>
        <fullName evidence="2">Uncharacterized protein</fullName>
    </submittedName>
</protein>
<dbReference type="Proteomes" id="UP000034883">
    <property type="component" value="Chromosome"/>
</dbReference>
<organism evidence="2 3">
    <name type="scientific">Sandaracinus amylolyticus</name>
    <dbReference type="NCBI Taxonomy" id="927083"/>
    <lineage>
        <taxon>Bacteria</taxon>
        <taxon>Pseudomonadati</taxon>
        <taxon>Myxococcota</taxon>
        <taxon>Polyangia</taxon>
        <taxon>Polyangiales</taxon>
        <taxon>Sandaracinaceae</taxon>
        <taxon>Sandaracinus</taxon>
    </lineage>
</organism>
<feature type="region of interest" description="Disordered" evidence="1">
    <location>
        <begin position="1"/>
        <end position="32"/>
    </location>
</feature>
<proteinExistence type="predicted"/>
<feature type="compositionally biased region" description="Basic residues" evidence="1">
    <location>
        <begin position="11"/>
        <end position="20"/>
    </location>
</feature>
<feature type="compositionally biased region" description="Basic and acidic residues" evidence="1">
    <location>
        <begin position="23"/>
        <end position="32"/>
    </location>
</feature>
<accession>A0A0F6W9V0</accession>
<dbReference type="RefSeq" id="WP_053238029.1">
    <property type="nucleotide sequence ID" value="NZ_CP011125.1"/>
</dbReference>
<evidence type="ECO:0000313" key="2">
    <source>
        <dbReference type="EMBL" id="AKF11131.1"/>
    </source>
</evidence>
<sequence>MSSERLAWTRAQRKKLRGPLHPHPLDPKDRTPTLDASWRTLVEWFRAGARLRRRPAAGAMPALRESIARVYASFESDALPASFDHADEMARAAIALVDREHPDLHDARIQSALVGLWAQTAGAAFTVELLARESGFLTGGVYSPMTYFELELVLPSAGLRTFSLRDASWWSTLRPYVVALDPRSEAYVAARAAAETVRATADAATRAGCALAFPREPEWAAADAHEWLSRVQHGALPWAPDSWAILASLDDADLAQQLAEAAGPQWGHLAAGYAFDMVDVLGARAAGPLAALLELPRGAPARKTFVAALVLADPGAARALHDHTSNPAVRNSLAAALA</sequence>
<evidence type="ECO:0000313" key="3">
    <source>
        <dbReference type="Proteomes" id="UP000034883"/>
    </source>
</evidence>
<evidence type="ECO:0000256" key="1">
    <source>
        <dbReference type="SAM" id="MobiDB-lite"/>
    </source>
</evidence>